<dbReference type="GO" id="GO:0043161">
    <property type="term" value="P:proteasome-mediated ubiquitin-dependent protein catabolic process"/>
    <property type="evidence" value="ECO:0007669"/>
    <property type="project" value="TreeGrafter"/>
</dbReference>
<evidence type="ECO:0000313" key="6">
    <source>
        <dbReference type="Proteomes" id="UP000076837"/>
    </source>
</evidence>
<dbReference type="InterPro" id="IPR001841">
    <property type="entry name" value="Znf_RING"/>
</dbReference>
<dbReference type="EMBL" id="JYNV01000258">
    <property type="protein sequence ID" value="KZM21024.1"/>
    <property type="molecule type" value="Genomic_DNA"/>
</dbReference>
<feature type="region of interest" description="Disordered" evidence="4">
    <location>
        <begin position="150"/>
        <end position="198"/>
    </location>
</feature>
<reference evidence="5 6" key="1">
    <citation type="journal article" date="2016" name="Sci. Rep.">
        <title>Draft genome sequencing and secretome analysis of fungal phytopathogen Ascochyta rabiei provides insight into the necrotrophic effector repertoire.</title>
        <authorList>
            <person name="Verma S."/>
            <person name="Gazara R.K."/>
            <person name="Nizam S."/>
            <person name="Parween S."/>
            <person name="Chattopadhyay D."/>
            <person name="Verma P.K."/>
        </authorList>
    </citation>
    <scope>NUCLEOTIDE SEQUENCE [LARGE SCALE GENOMIC DNA]</scope>
    <source>
        <strain evidence="5 6">ArDII</strain>
    </source>
</reference>
<dbReference type="STRING" id="5454.A0A163A743"/>
<feature type="compositionally biased region" description="Basic and acidic residues" evidence="4">
    <location>
        <begin position="163"/>
        <end position="172"/>
    </location>
</feature>
<dbReference type="PANTHER" id="PTHR22763">
    <property type="entry name" value="RING ZINC FINGER PROTEIN"/>
    <property type="match status" value="1"/>
</dbReference>
<evidence type="ECO:0000256" key="1">
    <source>
        <dbReference type="ARBA" id="ARBA00022723"/>
    </source>
</evidence>
<keyword evidence="2" id="KW-0863">Zinc-finger</keyword>
<keyword evidence="6" id="KW-1185">Reference proteome</keyword>
<dbReference type="InterPro" id="IPR050731">
    <property type="entry name" value="HRD1_E3_ubiq-ligases"/>
</dbReference>
<dbReference type="Pfam" id="PF13639">
    <property type="entry name" value="zf-RING_2"/>
    <property type="match status" value="1"/>
</dbReference>
<dbReference type="Proteomes" id="UP000076837">
    <property type="component" value="Unassembled WGS sequence"/>
</dbReference>
<evidence type="ECO:0000313" key="5">
    <source>
        <dbReference type="EMBL" id="KZM21024.1"/>
    </source>
</evidence>
<proteinExistence type="predicted"/>
<organism evidence="5 6">
    <name type="scientific">Didymella rabiei</name>
    <name type="common">Chickpea ascochyta blight fungus</name>
    <name type="synonym">Mycosphaerella rabiei</name>
    <dbReference type="NCBI Taxonomy" id="5454"/>
    <lineage>
        <taxon>Eukaryota</taxon>
        <taxon>Fungi</taxon>
        <taxon>Dikarya</taxon>
        <taxon>Ascomycota</taxon>
        <taxon>Pezizomycotina</taxon>
        <taxon>Dothideomycetes</taxon>
        <taxon>Pleosporomycetidae</taxon>
        <taxon>Pleosporales</taxon>
        <taxon>Pleosporineae</taxon>
        <taxon>Didymellaceae</taxon>
        <taxon>Ascochyta</taxon>
    </lineage>
</organism>
<comment type="caution">
    <text evidence="5">The sequence shown here is derived from an EMBL/GenBank/DDBJ whole genome shotgun (WGS) entry which is preliminary data.</text>
</comment>
<dbReference type="InterPro" id="IPR013083">
    <property type="entry name" value="Znf_RING/FYVE/PHD"/>
</dbReference>
<feature type="compositionally biased region" description="Low complexity" evidence="4">
    <location>
        <begin position="150"/>
        <end position="160"/>
    </location>
</feature>
<evidence type="ECO:0000256" key="2">
    <source>
        <dbReference type="ARBA" id="ARBA00022771"/>
    </source>
</evidence>
<keyword evidence="1" id="KW-0479">Metal-binding</keyword>
<dbReference type="GO" id="GO:0008270">
    <property type="term" value="F:zinc ion binding"/>
    <property type="evidence" value="ECO:0007669"/>
    <property type="project" value="UniProtKB-KW"/>
</dbReference>
<protein>
    <submittedName>
        <fullName evidence="5">Zinc ion binding</fullName>
    </submittedName>
</protein>
<dbReference type="OrthoDB" id="3687364at2759"/>
<dbReference type="Gene3D" id="3.30.40.10">
    <property type="entry name" value="Zinc/RING finger domain, C3HC4 (zinc finger)"/>
    <property type="match status" value="1"/>
</dbReference>
<dbReference type="SUPFAM" id="SSF57850">
    <property type="entry name" value="RING/U-box"/>
    <property type="match status" value="1"/>
</dbReference>
<name>A0A163A743_DIDRA</name>
<dbReference type="GO" id="GO:0012505">
    <property type="term" value="C:endomembrane system"/>
    <property type="evidence" value="ECO:0007669"/>
    <property type="project" value="TreeGrafter"/>
</dbReference>
<evidence type="ECO:0000256" key="4">
    <source>
        <dbReference type="SAM" id="MobiDB-lite"/>
    </source>
</evidence>
<sequence length="241" mass="27114">MQEILGTSSYTHGLVLRPVSENALDPQERSCCICYQPFRSTLLTHGGPEVPVRLLCGHVFGESCILSWTLDNSSCPLCRRDVFRTDDHPVDRRISISQDSRADILTAADQLDSHDWDSPAEEQLRETVSSDDIEQLLELYTSNRSIVYSSSQSQTSQGSSKCASDRDLVQHTDEDDTRTALLPHKRLTPSTAALSRPTDTENFDLTELGAQFAILDCHYKQWMDEYLNEPTFDEPSSSIRP</sequence>
<dbReference type="PROSITE" id="PS50089">
    <property type="entry name" value="ZF_RING_2"/>
    <property type="match status" value="1"/>
</dbReference>
<dbReference type="GO" id="GO:0061630">
    <property type="term" value="F:ubiquitin protein ligase activity"/>
    <property type="evidence" value="ECO:0007669"/>
    <property type="project" value="TreeGrafter"/>
</dbReference>
<gene>
    <name evidence="5" type="ORF">ST47_g7809</name>
</gene>
<keyword evidence="3" id="KW-0862">Zinc</keyword>
<dbReference type="AlphaFoldDB" id="A0A163A743"/>
<evidence type="ECO:0000256" key="3">
    <source>
        <dbReference type="ARBA" id="ARBA00022833"/>
    </source>
</evidence>
<accession>A0A163A743</accession>
<dbReference type="SMART" id="SM00184">
    <property type="entry name" value="RING"/>
    <property type="match status" value="1"/>
</dbReference>